<name>A0A1X7V3J2_AMPQE</name>
<feature type="region of interest" description="Disordered" evidence="1">
    <location>
        <begin position="81"/>
        <end position="100"/>
    </location>
</feature>
<dbReference type="AlphaFoldDB" id="A0A1X7V3J2"/>
<dbReference type="InParanoid" id="A0A1X7V3J2"/>
<sequence>MSFNNDLASANKLPQTVLQEELRHLESHQLSQLINTQAVNISPTSDHGPNGSICSVSFSVTQPVCICPVSTATPTTSRFISSTSGAMPAPQPSYNFRWNP</sequence>
<dbReference type="OrthoDB" id="5948939at2759"/>
<accession>A0A1X7V3J2</accession>
<evidence type="ECO:0000256" key="1">
    <source>
        <dbReference type="SAM" id="MobiDB-lite"/>
    </source>
</evidence>
<proteinExistence type="predicted"/>
<organism evidence="2">
    <name type="scientific">Amphimedon queenslandica</name>
    <name type="common">Sponge</name>
    <dbReference type="NCBI Taxonomy" id="400682"/>
    <lineage>
        <taxon>Eukaryota</taxon>
        <taxon>Metazoa</taxon>
        <taxon>Porifera</taxon>
        <taxon>Demospongiae</taxon>
        <taxon>Heteroscleromorpha</taxon>
        <taxon>Haplosclerida</taxon>
        <taxon>Niphatidae</taxon>
        <taxon>Amphimedon</taxon>
    </lineage>
</organism>
<reference evidence="2" key="1">
    <citation type="submission" date="2017-05" db="UniProtKB">
        <authorList>
            <consortium name="EnsemblMetazoa"/>
        </authorList>
    </citation>
    <scope>IDENTIFICATION</scope>
</reference>
<dbReference type="EnsemblMetazoa" id="Aqu2.1.34531_001">
    <property type="protein sequence ID" value="Aqu2.1.34531_001"/>
    <property type="gene ID" value="Aqu2.1.34531"/>
</dbReference>
<protein>
    <submittedName>
        <fullName evidence="2">Uncharacterized protein</fullName>
    </submittedName>
</protein>
<evidence type="ECO:0000313" key="2">
    <source>
        <dbReference type="EnsemblMetazoa" id="Aqu2.1.34531_001"/>
    </source>
</evidence>